<dbReference type="InterPro" id="IPR014719">
    <property type="entry name" value="Ribosomal_bL12_C/ClpS-like"/>
</dbReference>
<dbReference type="InterPro" id="IPR022935">
    <property type="entry name" value="ClpS"/>
</dbReference>
<proteinExistence type="inferred from homology"/>
<dbReference type="PANTHER" id="PTHR33473">
    <property type="entry name" value="ATP-DEPENDENT CLP PROTEASE ADAPTER PROTEIN CLPS1, CHLOROPLASTIC"/>
    <property type="match status" value="1"/>
</dbReference>
<dbReference type="AlphaFoldDB" id="Q3A2A7"/>
<keyword evidence="3" id="KW-0645">Protease</keyword>
<comment type="similarity">
    <text evidence="1">Belongs to the ClpS family.</text>
</comment>
<dbReference type="FunFam" id="3.30.1390.10:FF:000002">
    <property type="entry name" value="ATP-dependent Clp protease adapter protein ClpS"/>
    <property type="match status" value="1"/>
</dbReference>
<reference evidence="4" key="1">
    <citation type="submission" date="2005-10" db="EMBL/GenBank/DDBJ databases">
        <title>Complete sequence of Pelobacter carbinolicus DSM 2380.</title>
        <authorList>
            <person name="Copeland A."/>
            <person name="Lucas S."/>
            <person name="Lapidus A."/>
            <person name="Barry K."/>
            <person name="Detter J.C."/>
            <person name="Glavina T."/>
            <person name="Hammon N."/>
            <person name="Israni S."/>
            <person name="Pitluck S."/>
            <person name="Chertkov O."/>
            <person name="Schmutz J."/>
            <person name="Larimer F."/>
            <person name="Land M."/>
            <person name="Kyrpides N."/>
            <person name="Ivanova N."/>
            <person name="Richardson P."/>
        </authorList>
    </citation>
    <scope>NUCLEOTIDE SEQUENCE [LARGE SCALE GENOMIC DNA]</scope>
    <source>
        <strain evidence="4">DSM 2380 / NBRC 103641 / GraBd1</strain>
    </source>
</reference>
<dbReference type="RefSeq" id="WP_011342017.1">
    <property type="nucleotide sequence ID" value="NC_007498.2"/>
</dbReference>
<dbReference type="STRING" id="338963.Pcar_2261"/>
<dbReference type="EMBL" id="CP000142">
    <property type="protein sequence ID" value="ABA89500.1"/>
    <property type="molecule type" value="Genomic_DNA"/>
</dbReference>
<dbReference type="SUPFAM" id="SSF54736">
    <property type="entry name" value="ClpS-like"/>
    <property type="match status" value="1"/>
</dbReference>
<dbReference type="HAMAP" id="MF_00302">
    <property type="entry name" value="ClpS"/>
    <property type="match status" value="1"/>
</dbReference>
<dbReference type="KEGG" id="pca:Pcar_2261"/>
<dbReference type="GO" id="GO:0030163">
    <property type="term" value="P:protein catabolic process"/>
    <property type="evidence" value="ECO:0007669"/>
    <property type="project" value="InterPro"/>
</dbReference>
<accession>Q3A2A7</accession>
<evidence type="ECO:0000259" key="2">
    <source>
        <dbReference type="Pfam" id="PF02617"/>
    </source>
</evidence>
<name>Q3A2A7_SYNC1</name>
<evidence type="ECO:0000313" key="3">
    <source>
        <dbReference type="EMBL" id="ABA89500.1"/>
    </source>
</evidence>
<dbReference type="GO" id="GO:0008233">
    <property type="term" value="F:peptidase activity"/>
    <property type="evidence" value="ECO:0007669"/>
    <property type="project" value="UniProtKB-KW"/>
</dbReference>
<comment type="subunit">
    <text evidence="1">Binds to the N-terminal domain of the chaperone ClpA.</text>
</comment>
<comment type="function">
    <text evidence="1">Involved in the modulation of the specificity of the ClpAP-mediated ATP-dependent protein degradation.</text>
</comment>
<dbReference type="NCBIfam" id="NF000672">
    <property type="entry name" value="PRK00033.1-5"/>
    <property type="match status" value="1"/>
</dbReference>
<dbReference type="HOGENOM" id="CLU_134358_2_1_7"/>
<evidence type="ECO:0000313" key="4">
    <source>
        <dbReference type="Proteomes" id="UP000002534"/>
    </source>
</evidence>
<feature type="domain" description="Adaptor protein ClpS core" evidence="2">
    <location>
        <begin position="22"/>
        <end position="100"/>
    </location>
</feature>
<organism evidence="3 4">
    <name type="scientific">Syntrophotalea carbinolica (strain DSM 2380 / NBRC 103641 / GraBd1)</name>
    <name type="common">Pelobacter carbinolicus</name>
    <dbReference type="NCBI Taxonomy" id="338963"/>
    <lineage>
        <taxon>Bacteria</taxon>
        <taxon>Pseudomonadati</taxon>
        <taxon>Thermodesulfobacteriota</taxon>
        <taxon>Desulfuromonadia</taxon>
        <taxon>Desulfuromonadales</taxon>
        <taxon>Syntrophotaleaceae</taxon>
        <taxon>Syntrophotalea</taxon>
    </lineage>
</organism>
<dbReference type="GO" id="GO:0006508">
    <property type="term" value="P:proteolysis"/>
    <property type="evidence" value="ECO:0007669"/>
    <property type="project" value="UniProtKB-UniRule"/>
</dbReference>
<dbReference type="Gene3D" id="3.30.1390.10">
    <property type="match status" value="1"/>
</dbReference>
<evidence type="ECO:0000256" key="1">
    <source>
        <dbReference type="HAMAP-Rule" id="MF_00302"/>
    </source>
</evidence>
<keyword evidence="4" id="KW-1185">Reference proteome</keyword>
<gene>
    <name evidence="1 3" type="primary">clpS</name>
    <name evidence="3" type="ordered locus">Pcar_2261</name>
</gene>
<reference evidence="3 4" key="2">
    <citation type="journal article" date="2012" name="BMC Genomics">
        <title>The genome of Pelobacter carbinolicus reveals surprising metabolic capabilities and physiological features.</title>
        <authorList>
            <person name="Aklujkar M."/>
            <person name="Haveman S.A."/>
            <person name="Didonato R.Jr."/>
            <person name="Chertkov O."/>
            <person name="Han C.S."/>
            <person name="Land M.L."/>
            <person name="Brown P."/>
            <person name="Lovley D.R."/>
        </authorList>
    </citation>
    <scope>NUCLEOTIDE SEQUENCE [LARGE SCALE GENOMIC DNA]</scope>
    <source>
        <strain evidence="4">DSM 2380 / NBRC 103641 / GraBd1</strain>
    </source>
</reference>
<dbReference type="PANTHER" id="PTHR33473:SF19">
    <property type="entry name" value="ATP-DEPENDENT CLP PROTEASE ADAPTER PROTEIN CLPS"/>
    <property type="match status" value="1"/>
</dbReference>
<dbReference type="eggNOG" id="COG2127">
    <property type="taxonomic scope" value="Bacteria"/>
</dbReference>
<dbReference type="Pfam" id="PF02617">
    <property type="entry name" value="ClpS"/>
    <property type="match status" value="1"/>
</dbReference>
<keyword evidence="3" id="KW-0378">Hydrolase</keyword>
<protein>
    <recommendedName>
        <fullName evidence="1">ATP-dependent Clp protease adapter protein ClpS</fullName>
    </recommendedName>
</protein>
<dbReference type="InterPro" id="IPR003769">
    <property type="entry name" value="ClpS_core"/>
</dbReference>
<sequence>MSQKKTSSDVHIEERKATRTAPPPLFRVLMHNDDYTTMEFVVEVLQGVFHKSAAEAHRIMLNIHNEGTGQCGTFPHEIAETKVARVHQVARQAGFPLRCSLEEA</sequence>
<dbReference type="Proteomes" id="UP000002534">
    <property type="component" value="Chromosome"/>
</dbReference>